<accession>A0A1E3GNN1</accession>
<dbReference type="GO" id="GO:0016779">
    <property type="term" value="F:nucleotidyltransferase activity"/>
    <property type="evidence" value="ECO:0007669"/>
    <property type="project" value="UniProtKB-ARBA"/>
</dbReference>
<keyword evidence="1" id="KW-0460">Magnesium</keyword>
<dbReference type="CDD" id="cd04182">
    <property type="entry name" value="GT_2_like_f"/>
    <property type="match status" value="1"/>
</dbReference>
<dbReference type="SUPFAM" id="SSF53448">
    <property type="entry name" value="Nucleotide-diphospho-sugar transferases"/>
    <property type="match status" value="1"/>
</dbReference>
<reference evidence="3 4" key="1">
    <citation type="submission" date="2016-07" db="EMBL/GenBank/DDBJ databases">
        <title>Draft Genome Sequence of Methylophaga muralis Bur 1.</title>
        <authorList>
            <person name="Vasilenko O.V."/>
            <person name="Doronina N.V."/>
            <person name="Shmareva M.N."/>
            <person name="Tarlachkov S.V."/>
            <person name="Mustakhimov I."/>
            <person name="Trotsenko Y.A."/>
        </authorList>
    </citation>
    <scope>NUCLEOTIDE SEQUENCE [LARGE SCALE GENOMIC DNA]</scope>
    <source>
        <strain evidence="3 4">Bur 1</strain>
    </source>
</reference>
<dbReference type="InterPro" id="IPR025877">
    <property type="entry name" value="MobA-like_NTP_Trfase"/>
</dbReference>
<evidence type="ECO:0000256" key="1">
    <source>
        <dbReference type="ARBA" id="ARBA00022842"/>
    </source>
</evidence>
<dbReference type="Pfam" id="PF12804">
    <property type="entry name" value="NTP_transf_3"/>
    <property type="match status" value="1"/>
</dbReference>
<evidence type="ECO:0000313" key="4">
    <source>
        <dbReference type="Proteomes" id="UP000094379"/>
    </source>
</evidence>
<keyword evidence="4" id="KW-1185">Reference proteome</keyword>
<dbReference type="Proteomes" id="UP000094379">
    <property type="component" value="Unassembled WGS sequence"/>
</dbReference>
<dbReference type="InterPro" id="IPR029044">
    <property type="entry name" value="Nucleotide-diphossugar_trans"/>
</dbReference>
<sequence length="203" mass="22466">MSEPAGIILAAGMSSRFGSDKLLYELTIEGDCQPLIQHTLQSWFLLFDEISVVIRTDTPPLRQTIMDFAEKQHKNINLIECRDAALGMGHSLSAAIKANSESSGWMIGLADMPLIPFSVLNQVYQNLKLGALITAPYFDGQRGHPVGLNRLYKDELLAQEGDSGAKKLLQRDAEFIQKVDTNQSGVLIDIDCMQDINRIEKSS</sequence>
<protein>
    <submittedName>
        <fullName evidence="3">Purine catabolism protein PucB</fullName>
    </submittedName>
</protein>
<dbReference type="RefSeq" id="WP_069296968.1">
    <property type="nucleotide sequence ID" value="NZ_MCRI01000049.1"/>
</dbReference>
<dbReference type="AlphaFoldDB" id="A0A1E3GNN1"/>
<dbReference type="PANTHER" id="PTHR43777:SF1">
    <property type="entry name" value="MOLYBDENUM COFACTOR CYTIDYLYLTRANSFERASE"/>
    <property type="match status" value="1"/>
</dbReference>
<gene>
    <name evidence="3" type="primary">pucB</name>
    <name evidence="3" type="ORF">A9E74_02603</name>
</gene>
<dbReference type="Gene3D" id="3.90.550.10">
    <property type="entry name" value="Spore Coat Polysaccharide Biosynthesis Protein SpsA, Chain A"/>
    <property type="match status" value="1"/>
</dbReference>
<organism evidence="3 4">
    <name type="scientific">Methylophaga muralis</name>
    <dbReference type="NCBI Taxonomy" id="291169"/>
    <lineage>
        <taxon>Bacteria</taxon>
        <taxon>Pseudomonadati</taxon>
        <taxon>Pseudomonadota</taxon>
        <taxon>Gammaproteobacteria</taxon>
        <taxon>Thiotrichales</taxon>
        <taxon>Piscirickettsiaceae</taxon>
        <taxon>Methylophaga</taxon>
    </lineage>
</organism>
<name>A0A1E3GNN1_9GAMM</name>
<dbReference type="EMBL" id="MCRI01000049">
    <property type="protein sequence ID" value="ODN65617.1"/>
    <property type="molecule type" value="Genomic_DNA"/>
</dbReference>
<comment type="caution">
    <text evidence="3">The sequence shown here is derived from an EMBL/GenBank/DDBJ whole genome shotgun (WGS) entry which is preliminary data.</text>
</comment>
<evidence type="ECO:0000259" key="2">
    <source>
        <dbReference type="Pfam" id="PF12804"/>
    </source>
</evidence>
<proteinExistence type="predicted"/>
<dbReference type="PANTHER" id="PTHR43777">
    <property type="entry name" value="MOLYBDENUM COFACTOR CYTIDYLYLTRANSFERASE"/>
    <property type="match status" value="1"/>
</dbReference>
<dbReference type="STRING" id="291169.A9E74_02603"/>
<evidence type="ECO:0000313" key="3">
    <source>
        <dbReference type="EMBL" id="ODN65617.1"/>
    </source>
</evidence>
<feature type="domain" description="MobA-like NTP transferase" evidence="2">
    <location>
        <begin position="6"/>
        <end position="172"/>
    </location>
</feature>